<feature type="region of interest" description="Disordered" evidence="1">
    <location>
        <begin position="86"/>
        <end position="117"/>
    </location>
</feature>
<proteinExistence type="predicted"/>
<dbReference type="SUPFAM" id="SSF140453">
    <property type="entry name" value="EsxAB dimer-like"/>
    <property type="match status" value="1"/>
</dbReference>
<organism evidence="2 3">
    <name type="scientific">Humibacillus xanthopallidus</name>
    <dbReference type="NCBI Taxonomy" id="412689"/>
    <lineage>
        <taxon>Bacteria</taxon>
        <taxon>Bacillati</taxon>
        <taxon>Actinomycetota</taxon>
        <taxon>Actinomycetes</taxon>
        <taxon>Micrococcales</taxon>
        <taxon>Intrasporangiaceae</taxon>
        <taxon>Humibacillus</taxon>
    </lineage>
</organism>
<feature type="compositionally biased region" description="Low complexity" evidence="1">
    <location>
        <begin position="89"/>
        <end position="102"/>
    </location>
</feature>
<gene>
    <name evidence="2" type="ORF">FBY41_0479</name>
</gene>
<protein>
    <recommendedName>
        <fullName evidence="4">WXG100 family type VII secretion target</fullName>
    </recommendedName>
</protein>
<dbReference type="AlphaFoldDB" id="A0A543I0K0"/>
<name>A0A543I0K0_9MICO</name>
<keyword evidence="3" id="KW-1185">Reference proteome</keyword>
<dbReference type="Gene3D" id="1.10.287.1060">
    <property type="entry name" value="ESAT-6-like"/>
    <property type="match status" value="1"/>
</dbReference>
<evidence type="ECO:0000313" key="2">
    <source>
        <dbReference type="EMBL" id="TQM64119.1"/>
    </source>
</evidence>
<dbReference type="Proteomes" id="UP000316747">
    <property type="component" value="Unassembled WGS sequence"/>
</dbReference>
<dbReference type="EMBL" id="VFPM01000001">
    <property type="protein sequence ID" value="TQM64119.1"/>
    <property type="molecule type" value="Genomic_DNA"/>
</dbReference>
<accession>A0A543I0K0</accession>
<evidence type="ECO:0008006" key="4">
    <source>
        <dbReference type="Google" id="ProtNLM"/>
    </source>
</evidence>
<dbReference type="InterPro" id="IPR036689">
    <property type="entry name" value="ESAT-6-like_sf"/>
</dbReference>
<dbReference type="RefSeq" id="WP_141841816.1">
    <property type="nucleotide sequence ID" value="NZ_VFPM01000001.1"/>
</dbReference>
<evidence type="ECO:0000256" key="1">
    <source>
        <dbReference type="SAM" id="MobiDB-lite"/>
    </source>
</evidence>
<reference evidence="2 3" key="1">
    <citation type="submission" date="2019-06" db="EMBL/GenBank/DDBJ databases">
        <title>Genome sequencing of plant associated microbes to promote plant fitness in Sorghum bicolor and Oryza sativa.</title>
        <authorList>
            <person name="Coleman-Derr D."/>
        </authorList>
    </citation>
    <scope>NUCLEOTIDE SEQUENCE [LARGE SCALE GENOMIC DNA]</scope>
    <source>
        <strain evidence="2 3">KV-663</strain>
    </source>
</reference>
<dbReference type="OrthoDB" id="4858286at2"/>
<comment type="caution">
    <text evidence="2">The sequence shown here is derived from an EMBL/GenBank/DDBJ whole genome shotgun (WGS) entry which is preliminary data.</text>
</comment>
<evidence type="ECO:0000313" key="3">
    <source>
        <dbReference type="Proteomes" id="UP000316747"/>
    </source>
</evidence>
<sequence>MAIYKKGADPVALRSAADRLTAHARDCDTVRGEAARAIGALRGSWGGRDLDHLMSRWPPVEAQLTAFGSDLESLAQALRRNAGAQDATSGSGAVGVPMGPVAPVGPSPVGPGAGAGSANAADHAILDGLADGMTVVGLPSLLGATAGVLATYSRADGWLRSGRYLSAVTDLARVGDPMFDLLPTASKFGGTANLVADVWDMKGLSGIFAEGSRAGTLVGKYGVLGPIGIGISGAQLATSIVEGDTRGIIENGLGTGLAVGAVFAPPPINVACGIAGLGLAAYQNIPAVHDAVDAVGEGIADVAEGIGDAAADAWNSIF</sequence>